<protein>
    <recommendedName>
        <fullName evidence="1">AAA+ ATPase domain-containing protein</fullName>
    </recommendedName>
</protein>
<dbReference type="EMBL" id="MBLM01000126">
    <property type="protein sequence ID" value="OHV34714.1"/>
    <property type="molecule type" value="Genomic_DNA"/>
</dbReference>
<proteinExistence type="predicted"/>
<dbReference type="GO" id="GO:0016887">
    <property type="term" value="F:ATP hydrolysis activity"/>
    <property type="evidence" value="ECO:0007669"/>
    <property type="project" value="InterPro"/>
</dbReference>
<organism evidence="2 3">
    <name type="scientific">Parafrankia colletiae</name>
    <dbReference type="NCBI Taxonomy" id="573497"/>
    <lineage>
        <taxon>Bacteria</taxon>
        <taxon>Bacillati</taxon>
        <taxon>Actinomycetota</taxon>
        <taxon>Actinomycetes</taxon>
        <taxon>Frankiales</taxon>
        <taxon>Frankiaceae</taxon>
        <taxon>Parafrankia</taxon>
    </lineage>
</organism>
<dbReference type="AlphaFoldDB" id="A0A1S1QQQ7"/>
<dbReference type="GO" id="GO:0005524">
    <property type="term" value="F:ATP binding"/>
    <property type="evidence" value="ECO:0007669"/>
    <property type="project" value="InterPro"/>
</dbReference>
<dbReference type="CDD" id="cd00009">
    <property type="entry name" value="AAA"/>
    <property type="match status" value="1"/>
</dbReference>
<dbReference type="InterPro" id="IPR027417">
    <property type="entry name" value="P-loop_NTPase"/>
</dbReference>
<name>A0A1S1QQQ7_9ACTN</name>
<keyword evidence="3" id="KW-1185">Reference proteome</keyword>
<evidence type="ECO:0000313" key="3">
    <source>
        <dbReference type="Proteomes" id="UP000179627"/>
    </source>
</evidence>
<gene>
    <name evidence="2" type="ORF">CC117_20895</name>
</gene>
<reference evidence="3" key="1">
    <citation type="submission" date="2016-07" db="EMBL/GenBank/DDBJ databases">
        <title>Sequence Frankia sp. strain CcI1.17.</title>
        <authorList>
            <person name="Ghodhbane-Gtari F."/>
            <person name="Swanson E."/>
            <person name="Gueddou A."/>
            <person name="Morris K."/>
            <person name="Hezbri K."/>
            <person name="Ktari A."/>
            <person name="Nouioui I."/>
            <person name="Abebe-Akele F."/>
            <person name="Simpson S."/>
            <person name="Thomas K."/>
            <person name="Gtari M."/>
            <person name="Tisa L.S."/>
            <person name="Hurst S."/>
        </authorList>
    </citation>
    <scope>NUCLEOTIDE SEQUENCE [LARGE SCALE GENOMIC DNA]</scope>
    <source>
        <strain evidence="3">Cc1.17</strain>
    </source>
</reference>
<dbReference type="InterPro" id="IPR003593">
    <property type="entry name" value="AAA+_ATPase"/>
</dbReference>
<dbReference type="Gene3D" id="3.40.50.300">
    <property type="entry name" value="P-loop containing nucleotide triphosphate hydrolases"/>
    <property type="match status" value="1"/>
</dbReference>
<sequence length="306" mass="33377">MFGEPGPALAAPQPESVVGDHVPVGGYRFTRDSRLAVNVALAAGRPLLVQGEPGCGKTMLALAVAQQTGWDFQAATVTSRTRAQDLQWTFDAVRRLRDAQAGPAGAGRKADDGLRSYIRPGVFWRALAPRDAAEFVGVPAPEPRERGVLLLDEIDKAEPDVPNDLLGPLGTLSFEVTDLGGYAVRNERPDAPPLVVLTTNEERDLPPAFLRRCVVLTLQFPDEDELVDIGRRHFPDGPDDLLREVAAITSQARKEAKREGDRPPGTAEYIDAVRAAIRLGITPRGAKDEWFLVKRLTLAKWARPEE</sequence>
<dbReference type="SMART" id="SM00382">
    <property type="entry name" value="AAA"/>
    <property type="match status" value="1"/>
</dbReference>
<accession>A0A1S1QQQ7</accession>
<dbReference type="PANTHER" id="PTHR42759">
    <property type="entry name" value="MOXR FAMILY PROTEIN"/>
    <property type="match status" value="1"/>
</dbReference>
<comment type="caution">
    <text evidence="2">The sequence shown here is derived from an EMBL/GenBank/DDBJ whole genome shotgun (WGS) entry which is preliminary data.</text>
</comment>
<dbReference type="InterPro" id="IPR050764">
    <property type="entry name" value="CbbQ/NirQ/NorQ/GpvN"/>
</dbReference>
<dbReference type="PANTHER" id="PTHR42759:SF1">
    <property type="entry name" value="MAGNESIUM-CHELATASE SUBUNIT CHLD"/>
    <property type="match status" value="1"/>
</dbReference>
<dbReference type="Proteomes" id="UP000179627">
    <property type="component" value="Unassembled WGS sequence"/>
</dbReference>
<dbReference type="InterPro" id="IPR011704">
    <property type="entry name" value="ATPase_dyneun-rel_AAA"/>
</dbReference>
<dbReference type="SUPFAM" id="SSF52540">
    <property type="entry name" value="P-loop containing nucleoside triphosphate hydrolases"/>
    <property type="match status" value="1"/>
</dbReference>
<evidence type="ECO:0000259" key="1">
    <source>
        <dbReference type="SMART" id="SM00382"/>
    </source>
</evidence>
<feature type="domain" description="AAA+ ATPase" evidence="1">
    <location>
        <begin position="43"/>
        <end position="224"/>
    </location>
</feature>
<evidence type="ECO:0000313" key="2">
    <source>
        <dbReference type="EMBL" id="OHV34714.1"/>
    </source>
</evidence>
<dbReference type="Pfam" id="PF07728">
    <property type="entry name" value="AAA_5"/>
    <property type="match status" value="1"/>
</dbReference>